<name>A0A381UQA4_9ZZZZ</name>
<evidence type="ECO:0000313" key="2">
    <source>
        <dbReference type="EMBL" id="SVA30154.1"/>
    </source>
</evidence>
<gene>
    <name evidence="2" type="ORF">METZ01_LOCUS83008</name>
</gene>
<accession>A0A381UQA4</accession>
<dbReference type="Gene3D" id="3.50.50.60">
    <property type="entry name" value="FAD/NAD(P)-binding domain"/>
    <property type="match status" value="2"/>
</dbReference>
<dbReference type="GO" id="GO:0016491">
    <property type="term" value="F:oxidoreductase activity"/>
    <property type="evidence" value="ECO:0007669"/>
    <property type="project" value="InterPro"/>
</dbReference>
<dbReference type="SUPFAM" id="SSF51905">
    <property type="entry name" value="FAD/NAD(P)-binding domain"/>
    <property type="match status" value="1"/>
</dbReference>
<feature type="domain" description="Amine oxidase" evidence="1">
    <location>
        <begin position="120"/>
        <end position="365"/>
    </location>
</feature>
<evidence type="ECO:0000259" key="1">
    <source>
        <dbReference type="Pfam" id="PF01593"/>
    </source>
</evidence>
<dbReference type="InterPro" id="IPR036188">
    <property type="entry name" value="FAD/NAD-bd_sf"/>
</dbReference>
<dbReference type="InterPro" id="IPR050464">
    <property type="entry name" value="Zeta_carotene_desat/Oxidored"/>
</dbReference>
<dbReference type="PANTHER" id="PTHR42923">
    <property type="entry name" value="PROTOPORPHYRINOGEN OXIDASE"/>
    <property type="match status" value="1"/>
</dbReference>
<dbReference type="InterPro" id="IPR002937">
    <property type="entry name" value="Amino_oxidase"/>
</dbReference>
<sequence length="369" mass="38835">MARVSAEERIVIIGGGLAGLTAAVGLSSRYAVTVLDARPRLGGQILTEVHGGCVVERGAEGFVFRSEALPRLAGAVGLSDQLVGQSVTRSYGFDGERLRVLAPGEAATFLGFQVSRDDLGLGIRSFRGGMGSLVLALIAHLDGRVGLRTGMAADYIELRSAGVRVVLDDGGSLETDAVIVATPARVAASLLQHNFDPQASALLAAPVLSSVTVELAFARGAVDHPLDATGFVVAQDAQQDGLRACTFTSTKFADRSTSERVLLRLFFRPEAEQLEGSLAVNDEGWVGRATEGLRRVLRVTEEPLASWVSHWPDALPVFDDAHRAAVAQLETRLEGAPIELAGSAFHGPGIDAAVRSGERAAERLLARLA</sequence>
<proteinExistence type="predicted"/>
<dbReference type="Pfam" id="PF01593">
    <property type="entry name" value="Amino_oxidase"/>
    <property type="match status" value="1"/>
</dbReference>
<dbReference type="SUPFAM" id="SSF54373">
    <property type="entry name" value="FAD-linked reductases, C-terminal domain"/>
    <property type="match status" value="1"/>
</dbReference>
<reference evidence="2" key="1">
    <citation type="submission" date="2018-05" db="EMBL/GenBank/DDBJ databases">
        <authorList>
            <person name="Lanie J.A."/>
            <person name="Ng W.-L."/>
            <person name="Kazmierczak K.M."/>
            <person name="Andrzejewski T.M."/>
            <person name="Davidsen T.M."/>
            <person name="Wayne K.J."/>
            <person name="Tettelin H."/>
            <person name="Glass J.I."/>
            <person name="Rusch D."/>
            <person name="Podicherti R."/>
            <person name="Tsui H.-C.T."/>
            <person name="Winkler M.E."/>
        </authorList>
    </citation>
    <scope>NUCLEOTIDE SEQUENCE</scope>
</reference>
<protein>
    <recommendedName>
        <fullName evidence="1">Amine oxidase domain-containing protein</fullName>
    </recommendedName>
</protein>
<dbReference type="Pfam" id="PF13450">
    <property type="entry name" value="NAD_binding_8"/>
    <property type="match status" value="1"/>
</dbReference>
<organism evidence="2">
    <name type="scientific">marine metagenome</name>
    <dbReference type="NCBI Taxonomy" id="408172"/>
    <lineage>
        <taxon>unclassified sequences</taxon>
        <taxon>metagenomes</taxon>
        <taxon>ecological metagenomes</taxon>
    </lineage>
</organism>
<dbReference type="AlphaFoldDB" id="A0A381UQA4"/>
<dbReference type="EMBL" id="UINC01006876">
    <property type="protein sequence ID" value="SVA30154.1"/>
    <property type="molecule type" value="Genomic_DNA"/>
</dbReference>